<dbReference type="EMBL" id="BSOU01000028">
    <property type="protein sequence ID" value="GLR77208.1"/>
    <property type="molecule type" value="Genomic_DNA"/>
</dbReference>
<sequence length="213" mass="24607">MARDYPKEINKKYNNLYQGKDRWEQLSLRVDYILESIDEIRKIESFDIQAELLKGSIIGIVSCIEGYMRLAIRDIINYSEVFSLRADHLKIPNKKILGQNDNLVSKGDLISHTISINNLNLLNDYFSILLDIDFLETIKISPVSDDIDIPVNEYNSDFFADISLLFEYRNMFAHELASDIYVDLDGVDYLVSVGFLFIHITEEIVDCCLFETA</sequence>
<dbReference type="AlphaFoldDB" id="A0A2S7X7S8"/>
<feature type="domain" description="RiboL-PSP-HEPN" evidence="1">
    <location>
        <begin position="28"/>
        <end position="205"/>
    </location>
</feature>
<dbReference type="Pfam" id="PF18735">
    <property type="entry name" value="HEPN_RiboL-PSP"/>
    <property type="match status" value="1"/>
</dbReference>
<dbReference type="Proteomes" id="UP000239273">
    <property type="component" value="Unassembled WGS sequence"/>
</dbReference>
<dbReference type="InterPro" id="IPR041519">
    <property type="entry name" value="HEPN_RiboL-PSP"/>
</dbReference>
<dbReference type="OrthoDB" id="9131011at2"/>
<evidence type="ECO:0000259" key="1">
    <source>
        <dbReference type="Pfam" id="PF18735"/>
    </source>
</evidence>
<reference evidence="2" key="4">
    <citation type="submission" date="2023-01" db="EMBL/GenBank/DDBJ databases">
        <title>Draft genome sequence of Aliivibrio sifiae strain NBRC 105001.</title>
        <authorList>
            <person name="Sun Q."/>
            <person name="Mori K."/>
        </authorList>
    </citation>
    <scope>NUCLEOTIDE SEQUENCE</scope>
    <source>
        <strain evidence="2">NBRC 105001</strain>
    </source>
</reference>
<reference evidence="2" key="1">
    <citation type="journal article" date="2014" name="Int. J. Syst. Evol. Microbiol.">
        <title>Complete genome of a new Firmicutes species belonging to the dominant human colonic microbiota ('Ruminococcus bicirculans') reveals two chromosomes and a selective capacity to utilize plant glucans.</title>
        <authorList>
            <consortium name="NISC Comparative Sequencing Program"/>
            <person name="Wegmann U."/>
            <person name="Louis P."/>
            <person name="Goesmann A."/>
            <person name="Henrissat B."/>
            <person name="Duncan S.H."/>
            <person name="Flint H.J."/>
        </authorList>
    </citation>
    <scope>NUCLEOTIDE SEQUENCE</scope>
    <source>
        <strain evidence="2">NBRC 105001</strain>
    </source>
</reference>
<keyword evidence="5" id="KW-1185">Reference proteome</keyword>
<dbReference type="Proteomes" id="UP001156660">
    <property type="component" value="Unassembled WGS sequence"/>
</dbReference>
<protein>
    <recommendedName>
        <fullName evidence="1">RiboL-PSP-HEPN domain-containing protein</fullName>
    </recommendedName>
</protein>
<evidence type="ECO:0000313" key="4">
    <source>
        <dbReference type="Proteomes" id="UP000239273"/>
    </source>
</evidence>
<gene>
    <name evidence="3" type="ORF">BTO23_15050</name>
    <name evidence="2" type="ORF">GCM10007855_40830</name>
</gene>
<proteinExistence type="predicted"/>
<dbReference type="EMBL" id="MSCP01000002">
    <property type="protein sequence ID" value="PQJ87428.1"/>
    <property type="molecule type" value="Genomic_DNA"/>
</dbReference>
<reference evidence="5" key="3">
    <citation type="journal article" date="2019" name="Int. J. Syst. Evol. Microbiol.">
        <title>The Global Catalogue of Microorganisms (GCM) 10K type strain sequencing project: providing services to taxonomists for standard genome sequencing and annotation.</title>
        <authorList>
            <consortium name="The Broad Institute Genomics Platform"/>
            <consortium name="The Broad Institute Genome Sequencing Center for Infectious Disease"/>
            <person name="Wu L."/>
            <person name="Ma J."/>
        </authorList>
    </citation>
    <scope>NUCLEOTIDE SEQUENCE [LARGE SCALE GENOMIC DNA]</scope>
    <source>
        <strain evidence="5">NBRC 105001</strain>
    </source>
</reference>
<name>A0A2S7X7S8_9GAMM</name>
<evidence type="ECO:0000313" key="5">
    <source>
        <dbReference type="Proteomes" id="UP001156660"/>
    </source>
</evidence>
<evidence type="ECO:0000313" key="3">
    <source>
        <dbReference type="EMBL" id="PQJ87428.1"/>
    </source>
</evidence>
<comment type="caution">
    <text evidence="3">The sequence shown here is derived from an EMBL/GenBank/DDBJ whole genome shotgun (WGS) entry which is preliminary data.</text>
</comment>
<reference evidence="3 4" key="2">
    <citation type="submission" date="2016-12" db="EMBL/GenBank/DDBJ databases">
        <title>Diversity of luminous bacteria.</title>
        <authorList>
            <person name="Yoshizawa S."/>
            <person name="Kogure K."/>
        </authorList>
    </citation>
    <scope>NUCLEOTIDE SEQUENCE [LARGE SCALE GENOMIC DNA]</scope>
    <source>
        <strain evidence="3 4">NBRC 105001</strain>
    </source>
</reference>
<accession>A0A2S7X7S8</accession>
<evidence type="ECO:0000313" key="2">
    <source>
        <dbReference type="EMBL" id="GLR77208.1"/>
    </source>
</evidence>
<organism evidence="3 4">
    <name type="scientific">Aliivibrio sifiae</name>
    <dbReference type="NCBI Taxonomy" id="566293"/>
    <lineage>
        <taxon>Bacteria</taxon>
        <taxon>Pseudomonadati</taxon>
        <taxon>Pseudomonadota</taxon>
        <taxon>Gammaproteobacteria</taxon>
        <taxon>Vibrionales</taxon>
        <taxon>Vibrionaceae</taxon>
        <taxon>Aliivibrio</taxon>
    </lineage>
</organism>
<dbReference type="RefSeq" id="WP_105063910.1">
    <property type="nucleotide sequence ID" value="NZ_BSOU01000028.1"/>
</dbReference>